<evidence type="ECO:0000256" key="1">
    <source>
        <dbReference type="ARBA" id="ARBA00009986"/>
    </source>
</evidence>
<accession>A0ABQ6IWZ1</accession>
<dbReference type="PANTHER" id="PTHR43217:SF2">
    <property type="entry name" value="SUCCINATE-SEMIALDEHYDE DEHYDROGENASE [NADP(+)]"/>
    <property type="match status" value="1"/>
</dbReference>
<comment type="caution">
    <text evidence="5">The sequence shown here is derived from an EMBL/GenBank/DDBJ whole genome shotgun (WGS) entry which is preliminary data.</text>
</comment>
<dbReference type="InterPro" id="IPR016161">
    <property type="entry name" value="Ald_DH/histidinol_DH"/>
</dbReference>
<dbReference type="InterPro" id="IPR016163">
    <property type="entry name" value="Ald_DH_C"/>
</dbReference>
<dbReference type="Gene3D" id="3.40.605.10">
    <property type="entry name" value="Aldehyde Dehydrogenase, Chain A, domain 1"/>
    <property type="match status" value="1"/>
</dbReference>
<dbReference type="RefSeq" id="WP_284305545.1">
    <property type="nucleotide sequence ID" value="NZ_BSUO01000001.1"/>
</dbReference>
<gene>
    <name evidence="5" type="primary">ssdA</name>
    <name evidence="5" type="ORF">GCM10025883_41310</name>
</gene>
<evidence type="ECO:0000256" key="3">
    <source>
        <dbReference type="ARBA" id="ARBA00023002"/>
    </source>
</evidence>
<evidence type="ECO:0000313" key="5">
    <source>
        <dbReference type="EMBL" id="GMA42086.1"/>
    </source>
</evidence>
<dbReference type="Proteomes" id="UP001157126">
    <property type="component" value="Unassembled WGS sequence"/>
</dbReference>
<dbReference type="Gene3D" id="3.40.309.10">
    <property type="entry name" value="Aldehyde Dehydrogenase, Chain A, domain 2"/>
    <property type="match status" value="1"/>
</dbReference>
<sequence>MSNDYRTENPATGEILEEFPTLDDAGVKSAIDRAGEAYTSWRTTDPAERAKLLAKVADIYDERAQELAEIIAREMGKPVKQGLGEIGIVSGIYRYYAEHGVDALTEEVLNAPGGESIVRRDPVGVLLGIMPWNFPYYQVARFAAPNLMLGNTILLKHAQICAKSALVMEEIFRDAGFPEGAYVNIFATNEQITDVIADPRVQGVSLTGSERAGAAVAETAGRNLKKCVLELGGSDAMIVLDSPDIARTVKVAAGARLSNAGQACNSPKRMLVAEDLYDEFVEGLTAAFEKTSTGDPLEDDTRMGPLSSKSALDTLLEQVQDAKDKGVTVRTGGDRVEGPGAFMQPTVLTAVTPEMRAYTEELFGPVAMVFKVSSAEEAIEFANSSPYGLSGSVWTQDAELGRSVADRLDVGMAYINEHGTTMAELPFGGVKRSGYGRELASYGMDEFANKKLIRTSGR</sequence>
<dbReference type="InterPro" id="IPR015590">
    <property type="entry name" value="Aldehyde_DH_dom"/>
</dbReference>
<feature type="domain" description="Aldehyde dehydrogenase" evidence="4">
    <location>
        <begin position="4"/>
        <end position="452"/>
    </location>
</feature>
<dbReference type="SUPFAM" id="SSF53720">
    <property type="entry name" value="ALDH-like"/>
    <property type="match status" value="1"/>
</dbReference>
<name>A0ABQ6IWZ1_9MICO</name>
<dbReference type="Pfam" id="PF00171">
    <property type="entry name" value="Aldedh"/>
    <property type="match status" value="1"/>
</dbReference>
<comment type="similarity">
    <text evidence="1">Belongs to the aldehyde dehydrogenase family.</text>
</comment>
<dbReference type="InterPro" id="IPR016162">
    <property type="entry name" value="Ald_DH_N"/>
</dbReference>
<keyword evidence="2" id="KW-0521">NADP</keyword>
<dbReference type="PANTHER" id="PTHR43217">
    <property type="entry name" value="SUCCINATE SEMIALDEHYDE DEHYDROGENASE [NAD(P)+] SAD"/>
    <property type="match status" value="1"/>
</dbReference>
<dbReference type="InterPro" id="IPR047110">
    <property type="entry name" value="GABD/Sad-like"/>
</dbReference>
<dbReference type="EMBL" id="BSUO01000001">
    <property type="protein sequence ID" value="GMA42086.1"/>
    <property type="molecule type" value="Genomic_DNA"/>
</dbReference>
<proteinExistence type="inferred from homology"/>
<keyword evidence="3" id="KW-0560">Oxidoreductase</keyword>
<evidence type="ECO:0000313" key="6">
    <source>
        <dbReference type="Proteomes" id="UP001157126"/>
    </source>
</evidence>
<reference evidence="6" key="1">
    <citation type="journal article" date="2019" name="Int. J. Syst. Evol. Microbiol.">
        <title>The Global Catalogue of Microorganisms (GCM) 10K type strain sequencing project: providing services to taxonomists for standard genome sequencing and annotation.</title>
        <authorList>
            <consortium name="The Broad Institute Genomics Platform"/>
            <consortium name="The Broad Institute Genome Sequencing Center for Infectious Disease"/>
            <person name="Wu L."/>
            <person name="Ma J."/>
        </authorList>
    </citation>
    <scope>NUCLEOTIDE SEQUENCE [LARGE SCALE GENOMIC DNA]</scope>
    <source>
        <strain evidence="6">NBRC 113072</strain>
    </source>
</reference>
<dbReference type="CDD" id="cd07100">
    <property type="entry name" value="ALDH_SSADH1_GabD1"/>
    <property type="match status" value="1"/>
</dbReference>
<organism evidence="5 6">
    <name type="scientific">Mobilicoccus caccae</name>
    <dbReference type="NCBI Taxonomy" id="1859295"/>
    <lineage>
        <taxon>Bacteria</taxon>
        <taxon>Bacillati</taxon>
        <taxon>Actinomycetota</taxon>
        <taxon>Actinomycetes</taxon>
        <taxon>Micrococcales</taxon>
        <taxon>Dermatophilaceae</taxon>
        <taxon>Mobilicoccus</taxon>
    </lineage>
</organism>
<evidence type="ECO:0000256" key="2">
    <source>
        <dbReference type="ARBA" id="ARBA00022857"/>
    </source>
</evidence>
<evidence type="ECO:0000259" key="4">
    <source>
        <dbReference type="Pfam" id="PF00171"/>
    </source>
</evidence>
<keyword evidence="6" id="KW-1185">Reference proteome</keyword>
<protein>
    <submittedName>
        <fullName evidence="5">Succinate-semialdehyde dehydrogenase [NADP(+)]</fullName>
    </submittedName>
</protein>
<dbReference type="InterPro" id="IPR044148">
    <property type="entry name" value="ALDH_GabD1-like"/>
</dbReference>